<feature type="chain" id="PRO_5034241794" description="Complement C3" evidence="5">
    <location>
        <begin position="20"/>
        <end position="1648"/>
    </location>
</feature>
<evidence type="ECO:0000259" key="7">
    <source>
        <dbReference type="PROSITE" id="PS50189"/>
    </source>
</evidence>
<dbReference type="InterPro" id="IPR036595">
    <property type="entry name" value="A-macroglobulin_rcpt-bd_sf"/>
</dbReference>
<dbReference type="InterPro" id="IPR040839">
    <property type="entry name" value="MG4"/>
</dbReference>
<protein>
    <recommendedName>
        <fullName evidence="10">Complement C3</fullName>
    </recommendedName>
</protein>
<dbReference type="PANTHER" id="PTHR11412:SF190">
    <property type="entry name" value="A.SUPERBUS VENOM FACTOR 1"/>
    <property type="match status" value="1"/>
</dbReference>
<dbReference type="InterPro" id="IPR008993">
    <property type="entry name" value="TIMP-like_OB-fold"/>
</dbReference>
<dbReference type="Gene3D" id="2.20.130.20">
    <property type="match status" value="1"/>
</dbReference>
<dbReference type="InterPro" id="IPR047565">
    <property type="entry name" value="Alpha-macroglob_thiol-ester_cl"/>
</dbReference>
<feature type="signal peptide" evidence="5">
    <location>
        <begin position="1"/>
        <end position="19"/>
    </location>
</feature>
<evidence type="ECO:0000256" key="4">
    <source>
        <dbReference type="ARBA" id="ARBA00023157"/>
    </source>
</evidence>
<dbReference type="Gene3D" id="2.60.40.10">
    <property type="entry name" value="Immunoglobulins"/>
    <property type="match status" value="2"/>
</dbReference>
<keyword evidence="5" id="KW-0732">Signal</keyword>
<dbReference type="InterPro" id="IPR009048">
    <property type="entry name" value="A-macroglobulin_rcpt-bd"/>
</dbReference>
<evidence type="ECO:0000256" key="3">
    <source>
        <dbReference type="ARBA" id="ARBA00022966"/>
    </source>
</evidence>
<keyword evidence="9" id="KW-1185">Reference proteome</keyword>
<dbReference type="InterPro" id="IPR018933">
    <property type="entry name" value="Netrin_module_non-TIMP"/>
</dbReference>
<dbReference type="PANTHER" id="PTHR11412">
    <property type="entry name" value="MACROGLOBULIN / COMPLEMENT"/>
    <property type="match status" value="1"/>
</dbReference>
<evidence type="ECO:0000313" key="9">
    <source>
        <dbReference type="Proteomes" id="UP000694569"/>
    </source>
</evidence>
<dbReference type="InterPro" id="IPR001599">
    <property type="entry name" value="Macroglobln_a2"/>
</dbReference>
<proteinExistence type="predicted"/>
<dbReference type="Gene3D" id="1.20.91.20">
    <property type="entry name" value="Anaphylotoxins (complement system)"/>
    <property type="match status" value="1"/>
</dbReference>
<feature type="domain" description="NTR" evidence="7">
    <location>
        <begin position="1501"/>
        <end position="1646"/>
    </location>
</feature>
<dbReference type="SMART" id="SM00643">
    <property type="entry name" value="C345C"/>
    <property type="match status" value="1"/>
</dbReference>
<dbReference type="SUPFAM" id="SSF50242">
    <property type="entry name" value="TIMP-like"/>
    <property type="match status" value="1"/>
</dbReference>
<dbReference type="InterPro" id="IPR048848">
    <property type="entry name" value="C3_CUB2"/>
</dbReference>
<reference evidence="8" key="1">
    <citation type="submission" date="2025-08" db="UniProtKB">
        <authorList>
            <consortium name="Ensembl"/>
        </authorList>
    </citation>
    <scope>IDENTIFICATION</scope>
</reference>
<evidence type="ECO:0000259" key="6">
    <source>
        <dbReference type="PROSITE" id="PS01178"/>
    </source>
</evidence>
<dbReference type="PROSITE" id="PS00477">
    <property type="entry name" value="ALPHA_2_MACROGLOBULIN"/>
    <property type="match status" value="1"/>
</dbReference>
<dbReference type="InterPro" id="IPR008930">
    <property type="entry name" value="Terpenoid_cyclase/PrenylTrfase"/>
</dbReference>
<organism evidence="8 9">
    <name type="scientific">Leptobrachium leishanense</name>
    <name type="common">Leishan spiny toad</name>
    <dbReference type="NCBI Taxonomy" id="445787"/>
    <lineage>
        <taxon>Eukaryota</taxon>
        <taxon>Metazoa</taxon>
        <taxon>Chordata</taxon>
        <taxon>Craniata</taxon>
        <taxon>Vertebrata</taxon>
        <taxon>Euteleostomi</taxon>
        <taxon>Amphibia</taxon>
        <taxon>Batrachia</taxon>
        <taxon>Anura</taxon>
        <taxon>Pelobatoidea</taxon>
        <taxon>Megophryidae</taxon>
        <taxon>Leptobrachium</taxon>
    </lineage>
</organism>
<dbReference type="Gene3D" id="2.60.120.1540">
    <property type="match status" value="1"/>
</dbReference>
<dbReference type="InterPro" id="IPR013783">
    <property type="entry name" value="Ig-like_fold"/>
</dbReference>
<dbReference type="InterPro" id="IPR011625">
    <property type="entry name" value="A2M_N_BRD"/>
</dbReference>
<dbReference type="Gene3D" id="2.40.50.120">
    <property type="match status" value="1"/>
</dbReference>
<dbReference type="FunFam" id="2.40.50.120:FF:000013">
    <property type="entry name" value="Complement C3"/>
    <property type="match status" value="1"/>
</dbReference>
<dbReference type="GO" id="GO:0005615">
    <property type="term" value="C:extracellular space"/>
    <property type="evidence" value="ECO:0007669"/>
    <property type="project" value="InterPro"/>
</dbReference>
<evidence type="ECO:0000313" key="8">
    <source>
        <dbReference type="Ensembl" id="ENSLLEP00000019729.1"/>
    </source>
</evidence>
<name>A0A8C5N0C2_9ANUR</name>
<dbReference type="Pfam" id="PF21308">
    <property type="entry name" value="C3_CUB2"/>
    <property type="match status" value="1"/>
</dbReference>
<dbReference type="Pfam" id="PF17790">
    <property type="entry name" value="MG1"/>
    <property type="match status" value="1"/>
</dbReference>
<dbReference type="Pfam" id="PF00207">
    <property type="entry name" value="A2M"/>
    <property type="match status" value="1"/>
</dbReference>
<dbReference type="PROSITE" id="PS01177">
    <property type="entry name" value="ANAPHYLATOXIN_1"/>
    <property type="match status" value="1"/>
</dbReference>
<dbReference type="PROSITE" id="PS50189">
    <property type="entry name" value="NTR"/>
    <property type="match status" value="1"/>
</dbReference>
<dbReference type="InterPro" id="IPR019742">
    <property type="entry name" value="MacrogloblnA2_CS"/>
</dbReference>
<dbReference type="SUPFAM" id="SSF48239">
    <property type="entry name" value="Terpenoid cyclases/Protein prenyltransferases"/>
    <property type="match status" value="1"/>
</dbReference>
<dbReference type="FunFam" id="2.60.40.10:FF:000155">
    <property type="entry name" value="complement C3 isoform X1"/>
    <property type="match status" value="1"/>
</dbReference>
<keyword evidence="4" id="KW-1015">Disulfide bond</keyword>
<dbReference type="Pfam" id="PF17791">
    <property type="entry name" value="MG3"/>
    <property type="match status" value="1"/>
</dbReference>
<dbReference type="InterPro" id="IPR002890">
    <property type="entry name" value="MG2"/>
</dbReference>
<dbReference type="SUPFAM" id="SSF47686">
    <property type="entry name" value="Anaphylotoxins (complement system)"/>
    <property type="match status" value="1"/>
</dbReference>
<dbReference type="Pfam" id="PF07677">
    <property type="entry name" value="A2M_recep"/>
    <property type="match status" value="1"/>
</dbReference>
<dbReference type="Pfam" id="PF17789">
    <property type="entry name" value="MG4"/>
    <property type="match status" value="1"/>
</dbReference>
<dbReference type="Gene3D" id="2.60.40.690">
    <property type="entry name" value="Alpha-macroglobulin, receptor-binding domain"/>
    <property type="match status" value="1"/>
</dbReference>
<dbReference type="SMART" id="SM01419">
    <property type="entry name" value="Thiol-ester_cl"/>
    <property type="match status" value="1"/>
</dbReference>
<dbReference type="CDD" id="cd00017">
    <property type="entry name" value="ANATO"/>
    <property type="match status" value="1"/>
</dbReference>
<dbReference type="SMART" id="SM01359">
    <property type="entry name" value="A2M_N_2"/>
    <property type="match status" value="1"/>
</dbReference>
<dbReference type="Proteomes" id="UP000694569">
    <property type="component" value="Unplaced"/>
</dbReference>
<keyword evidence="2" id="KW-0964">Secreted</keyword>
<dbReference type="Pfam" id="PF01759">
    <property type="entry name" value="NTR"/>
    <property type="match status" value="1"/>
</dbReference>
<dbReference type="GeneTree" id="ENSGT00940000154063"/>
<dbReference type="Gene3D" id="6.20.50.160">
    <property type="match status" value="1"/>
</dbReference>
<accession>A0A8C5N0C2</accession>
<dbReference type="PROSITE" id="PS01178">
    <property type="entry name" value="ANAPHYLATOXIN_2"/>
    <property type="match status" value="1"/>
</dbReference>
<evidence type="ECO:0000256" key="1">
    <source>
        <dbReference type="ARBA" id="ARBA00004613"/>
    </source>
</evidence>
<dbReference type="SMART" id="SM00104">
    <property type="entry name" value="ANATO"/>
    <property type="match status" value="1"/>
</dbReference>
<dbReference type="InterPro" id="IPR041425">
    <property type="entry name" value="C3/4/5_MG1"/>
</dbReference>
<dbReference type="FunFam" id="2.60.40.1940:FF:000001">
    <property type="entry name" value="Complement component C3"/>
    <property type="match status" value="1"/>
</dbReference>
<dbReference type="InterPro" id="IPR001134">
    <property type="entry name" value="Netrin_domain"/>
</dbReference>
<dbReference type="Ensembl" id="ENSLLET00000020503.1">
    <property type="protein sequence ID" value="ENSLLEP00000019729.1"/>
    <property type="gene ID" value="ENSLLEG00000012514.1"/>
</dbReference>
<dbReference type="Gene3D" id="2.60.40.1940">
    <property type="match status" value="1"/>
</dbReference>
<dbReference type="Gene3D" id="2.60.40.1930">
    <property type="match status" value="3"/>
</dbReference>
<dbReference type="Pfam" id="PF01835">
    <property type="entry name" value="MG2"/>
    <property type="match status" value="1"/>
</dbReference>
<keyword evidence="3" id="KW-0882">Thioester bond</keyword>
<dbReference type="InterPro" id="IPR050473">
    <property type="entry name" value="A2M/Complement_sys"/>
</dbReference>
<dbReference type="Gene3D" id="1.50.10.20">
    <property type="match status" value="1"/>
</dbReference>
<dbReference type="SMART" id="SM01361">
    <property type="entry name" value="A2M_recep"/>
    <property type="match status" value="1"/>
</dbReference>
<dbReference type="InterPro" id="IPR018081">
    <property type="entry name" value="Anaphylatoxin_comp_syst"/>
</dbReference>
<feature type="domain" description="Anaphylatoxin-like" evidence="6">
    <location>
        <begin position="680"/>
        <end position="715"/>
    </location>
</feature>
<evidence type="ECO:0000256" key="5">
    <source>
        <dbReference type="SAM" id="SignalP"/>
    </source>
</evidence>
<comment type="subcellular location">
    <subcellularLocation>
        <location evidence="1">Secreted</location>
    </subcellularLocation>
</comment>
<dbReference type="CDD" id="cd02896">
    <property type="entry name" value="complement_C3_C4_C5"/>
    <property type="match status" value="1"/>
</dbReference>
<reference evidence="8" key="2">
    <citation type="submission" date="2025-09" db="UniProtKB">
        <authorList>
            <consortium name="Ensembl"/>
        </authorList>
    </citation>
    <scope>IDENTIFICATION</scope>
</reference>
<dbReference type="GO" id="GO:0004866">
    <property type="term" value="F:endopeptidase inhibitor activity"/>
    <property type="evidence" value="ECO:0007669"/>
    <property type="project" value="InterPro"/>
</dbReference>
<dbReference type="Pfam" id="PF07703">
    <property type="entry name" value="A2M_BRD"/>
    <property type="match status" value="1"/>
</dbReference>
<dbReference type="SMART" id="SM01360">
    <property type="entry name" value="A2M"/>
    <property type="match status" value="1"/>
</dbReference>
<dbReference type="InterPro" id="IPR000020">
    <property type="entry name" value="Anaphylatoxin/fibulin"/>
</dbReference>
<sequence>MGLRVLCIALLALLVGSHAQTPCILITPSVLHVESEETIVIDAQQINNAFQATIEIKDYPLQKTIIATERVNINKDNEFLGKVKIKILSSRLKLDPKKNTYVNIVLTSPFCNLEKYVVVSFQSGYLFVQTDKTIYTPGSQVMIRIFPTNSMLIPVAKSVNVEILTPDNIPVFADSLRPGSFGIVVPKNYKIPQTINYGTWTISAKYEDSPLQNFTANFDVKEYVLPVFEVKIIPKKNFLYVDDLVYEVDISAMFLYGKPVYGAAYVLFGVKNEKEKRVIADSLRLVQIVEGCGKTSLKREDLVKVFKSPAVMTDYRLYVTATVITTTGTDIVEGELDDIHIVVSPYKIHFTQTSKYFKPGMPFDMAIVVSNPDGSPATNLPVVVEVQGEKPAPGKTDDEGIAKMILNSGTDKNQFSVTVKTNHPTLPTSRQATSSLTLTAYYSAKQNYLHTTVSVAGDRVNVNFNSNSNQLDFPHFTYLIINKGQIVLVERKERKSGQNLIVTSHDLTENFKPSFRLVAYYMVKIGDTHEIVSDSVWVKTTDKCMGTLKVEANSNSDRKVHTPGSTMYLKVTTDDKASVSFVAVDKGVSVLNSKHKITQRKIWNTVDKFDVGCTPGGGANSMEVFYDAGLALVTNIAMSTRERKDEFCQVPKLRKRRSSAELVQVKTTKASSYEGQDRKCCLDGMKDNPMGHSCEQRSHFIVEEKSCVVAFLDCCNYIKKKRETEKELNEGDALSRSDDTQDYYLDQEVIIRSDFKESFLWKTDLITDKGDNNLSSKKVAVGLPSSITSWEVLAVSFSEQKGICVSEPYDIFVMKDFFIDLRLPYSVVRNEQVEIRAVLYNYGNENIKVKVFLTYSTKFCSLSTSKKNHDKVVEIGPTSSNVASFVIIPLTLGLLEVEVKAFVYQKYFNDGVQKLLRVVPEGVRKVEMLKTVNLDPPKGRSQEEFIPALGPRNLVPDTEVLTLVTFQGTPISQMLEDAIDGSKLSHLIYQPEGCGEQNMVKMTKCVIVTRYLDTTGQWDQLGFERRKRAIEYIQQGYTTQLNYRKPDNSYAIFPRATSSTWLTAYVVKVFSMAYEVTSISKDMLCGAVQWLILNRQNPDGLFKDETSVSEPYLTGGLKGSSDPESALTAFVLVALLESKPICGGQLQSLQGSINRATEFLLERYWSLKSPYATALTSYALALADKLDNVDFLMARSKDNTHWVQPNANLITLEATSYALLTLMKKKQFQFVTPIVRWINANRFYGEPYSSTQETILMLQALSEYVKTFPTPEDMNLDVNFKLPGRTGSTTVRINNNNAMQARSEESQKNGEFSVVASGNGQATMMVTVVYYEISTEKEEECNAFELSATIKTDEDAKLPTGAEQALSLDICYRHKGEKPATMSILDISIMTGFIVDDTVLKRLLEPVDKYISAYEPNNALVSNKTNLIIYLTAVPNKESSCIRIRLFQMVKVGLVQPGSVTLYEYYNPAHRCTKFYHTEDDSKLLGKICTGQECRCAENNCVKQKNPTNKDTAYTRYDEACGVGVDYVYKATPEKITTQNGYNTYEMTISNVFKKGTDDAKSSDKRQFLSHAKCKDVLGLNIGKNYLVWGVSTDTWRTKNGTYSYIIGNETWVEWWPTDKECEDPDNEDHCQQYFELSENLDTFGCNT</sequence>
<evidence type="ECO:0000256" key="2">
    <source>
        <dbReference type="ARBA" id="ARBA00022525"/>
    </source>
</evidence>
<evidence type="ECO:0008006" key="10">
    <source>
        <dbReference type="Google" id="ProtNLM"/>
    </source>
</evidence>
<dbReference type="Pfam" id="PF07678">
    <property type="entry name" value="TED_complement"/>
    <property type="match status" value="1"/>
</dbReference>
<dbReference type="Pfam" id="PF01821">
    <property type="entry name" value="ANATO"/>
    <property type="match status" value="1"/>
</dbReference>
<dbReference type="InterPro" id="IPR041555">
    <property type="entry name" value="MG3"/>
</dbReference>
<dbReference type="InterPro" id="IPR011626">
    <property type="entry name" value="Alpha-macroglobulin_TED"/>
</dbReference>
<dbReference type="SUPFAM" id="SSF49410">
    <property type="entry name" value="Alpha-macroglobulin receptor domain"/>
    <property type="match status" value="1"/>
</dbReference>
<dbReference type="OrthoDB" id="6359008at2759"/>